<evidence type="ECO:0000313" key="2">
    <source>
        <dbReference type="Proteomes" id="UP000279330"/>
    </source>
</evidence>
<dbReference type="Proteomes" id="UP000279330">
    <property type="component" value="Segment"/>
</dbReference>
<keyword evidence="2" id="KW-1185">Reference proteome</keyword>
<organism evidence="1 2">
    <name type="scientific">Microbacterium phage OneinaGillian</name>
    <dbReference type="NCBI Taxonomy" id="2301604"/>
    <lineage>
        <taxon>Viruses</taxon>
        <taxon>Duplodnaviria</taxon>
        <taxon>Heunggongvirae</taxon>
        <taxon>Uroviricota</taxon>
        <taxon>Caudoviricetes</taxon>
        <taxon>Gillianvirus</taxon>
        <taxon>Gillianvirus oneinagillian</taxon>
    </lineage>
</organism>
<accession>A0A385UHC1</accession>
<name>A0A385UHC1_9CAUD</name>
<sequence>MAEIEEHTKALTEHLMNTTEADTIARVQTRTTLIFEMFYDDEEGEPDQVIRDALTDLMHVAAERGVDFEAAVTEAARMWTMEREDWELND</sequence>
<proteinExistence type="predicted"/>
<dbReference type="EMBL" id="MH727556">
    <property type="protein sequence ID" value="AYB70193.1"/>
    <property type="molecule type" value="Genomic_DNA"/>
</dbReference>
<dbReference type="KEGG" id="vg:55003758"/>
<protein>
    <submittedName>
        <fullName evidence="1">Uncharacterized protein</fullName>
    </submittedName>
</protein>
<evidence type="ECO:0000313" key="1">
    <source>
        <dbReference type="EMBL" id="AYB70193.1"/>
    </source>
</evidence>
<dbReference type="GeneID" id="55003758"/>
<gene>
    <name evidence="1" type="primary">84</name>
    <name evidence="1" type="ORF">SEA_ONEIAGILLIAN_83</name>
</gene>
<reference evidence="1 2" key="1">
    <citation type="submission" date="2018-08" db="EMBL/GenBank/DDBJ databases">
        <authorList>
            <person name="Miller G.E."/>
            <person name="Abrahams R."/>
            <person name="Bazan D.C."/>
            <person name="Beglau B.C."/>
            <person name="Blaylock E.C."/>
            <person name="Choi J.D."/>
            <person name="Grewal S.K."/>
            <person name="Hernandez E.V."/>
            <person name="Kim D.J."/>
            <person name="Kim K."/>
            <person name="Lee Y."/>
            <person name="Linde M.K."/>
            <person name="Lopez M.B."/>
            <person name="Pangalila E."/>
            <person name="Parker M.A."/>
            <person name="Specht R.C."/>
            <person name="Teng M.C."/>
            <person name="Toledo B."/>
            <person name="Tran S."/>
            <person name="Yu H."/>
            <person name="Kalaj N."/>
            <person name="Muthiah A.S."/>
            <person name="Dean N.S."/>
            <person name="Diaz A."/>
            <person name="Garlena R.A."/>
            <person name="Russell D.A."/>
            <person name="Pope W.H."/>
            <person name="Jacobs-Sera D."/>
            <person name="Hatfull G.F."/>
        </authorList>
    </citation>
    <scope>NUCLEOTIDE SEQUENCE [LARGE SCALE GENOMIC DNA]</scope>
</reference>
<dbReference type="RefSeq" id="YP_009812689.1">
    <property type="nucleotide sequence ID" value="NC_048068.1"/>
</dbReference>